<dbReference type="NCBIfam" id="NF041260">
    <property type="entry name" value="actino_IHF"/>
    <property type="match status" value="1"/>
</dbReference>
<protein>
    <submittedName>
        <fullName evidence="3">Integration host factor</fullName>
    </submittedName>
</protein>
<gene>
    <name evidence="3" type="ORF">AL705_00390</name>
    <name evidence="4" type="ORF">LC603019_00082</name>
</gene>
<keyword evidence="6" id="KW-1185">Reference proteome</keyword>
<keyword evidence="1" id="KW-0175">Coiled coil</keyword>
<sequence>MALPELTPEQRAAALEKAAAARRARAELKDRLKKGETDLKTVLKNAETDEIIGKMKVSALLEALPKVGKVKAQEIMTELEIAPTRRLRGLGDRQRRALLERFGFGE</sequence>
<proteinExistence type="predicted"/>
<dbReference type="EMBL" id="LR584267">
    <property type="protein sequence ID" value="VHN99546.1"/>
    <property type="molecule type" value="Genomic_DNA"/>
</dbReference>
<dbReference type="PATRIC" id="fig|1528099.3.peg.81"/>
<dbReference type="SUPFAM" id="SSF46946">
    <property type="entry name" value="S13-like H2TH domain"/>
    <property type="match status" value="1"/>
</dbReference>
<dbReference type="GO" id="GO:0003676">
    <property type="term" value="F:nucleic acid binding"/>
    <property type="evidence" value="ECO:0007669"/>
    <property type="project" value="InterPro"/>
</dbReference>
<dbReference type="KEGG" id="cbq:AL705_00390"/>
<feature type="coiled-coil region" evidence="1">
    <location>
        <begin position="11"/>
        <end position="45"/>
    </location>
</feature>
<reference evidence="3 5" key="1">
    <citation type="journal article" date="2015" name="Genome Announc.">
        <title>Complete Genome Sequences for Two Strains of a Novel Fastidious, Partially Acid-Fast, Gram-Positive Corynebacterineae Bacterium, Derived from Human Clinical Samples.</title>
        <authorList>
            <person name="Nicholson A.C."/>
            <person name="Bell M."/>
            <person name="Humrighouse B.W."/>
            <person name="McQuiston J.R."/>
        </authorList>
    </citation>
    <scope>NUCLEOTIDE SEQUENCE [LARGE SCALE GENOMIC DNA]</scope>
    <source>
        <strain evidence="3 5">X1698</strain>
    </source>
</reference>
<feature type="domain" description="Integration host factor-like helix-two turn-helix" evidence="2">
    <location>
        <begin position="32"/>
        <end position="102"/>
    </location>
</feature>
<dbReference type="Pfam" id="PF22525">
    <property type="entry name" value="H2TH_5"/>
    <property type="match status" value="1"/>
</dbReference>
<evidence type="ECO:0000313" key="6">
    <source>
        <dbReference type="Proteomes" id="UP000324288"/>
    </source>
</evidence>
<organism evidence="3 5">
    <name type="scientific">Lawsonella clevelandensis</name>
    <dbReference type="NCBI Taxonomy" id="1528099"/>
    <lineage>
        <taxon>Bacteria</taxon>
        <taxon>Bacillati</taxon>
        <taxon>Actinomycetota</taxon>
        <taxon>Actinomycetes</taxon>
        <taxon>Mycobacteriales</taxon>
        <taxon>Lawsonellaceae</taxon>
        <taxon>Lawsonella</taxon>
    </lineage>
</organism>
<evidence type="ECO:0000259" key="2">
    <source>
        <dbReference type="Pfam" id="PF22525"/>
    </source>
</evidence>
<dbReference type="OrthoDB" id="3197442at2"/>
<dbReference type="GeneID" id="84894091"/>
<evidence type="ECO:0000313" key="3">
    <source>
        <dbReference type="EMBL" id="ALE18442.1"/>
    </source>
</evidence>
<evidence type="ECO:0000313" key="5">
    <source>
        <dbReference type="Proteomes" id="UP000068137"/>
    </source>
</evidence>
<dbReference type="RefSeq" id="WP_053961325.1">
    <property type="nucleotide sequence ID" value="NZ_CAJPTR010000002.1"/>
</dbReference>
<evidence type="ECO:0000313" key="4">
    <source>
        <dbReference type="EMBL" id="VHN99546.1"/>
    </source>
</evidence>
<dbReference type="InterPro" id="IPR055201">
    <property type="entry name" value="IHF-like_H2TH"/>
</dbReference>
<dbReference type="Gene3D" id="1.10.8.50">
    <property type="match status" value="1"/>
</dbReference>
<dbReference type="STRING" id="1528099.AL705_00390"/>
<accession>A0A0M5KZD0</accession>
<dbReference type="Proteomes" id="UP000068137">
    <property type="component" value="Chromosome"/>
</dbReference>
<dbReference type="InterPro" id="IPR010979">
    <property type="entry name" value="Ribosomal_uS13-like_H2TH"/>
</dbReference>
<dbReference type="Proteomes" id="UP000324288">
    <property type="component" value="Chromosome"/>
</dbReference>
<dbReference type="EMBL" id="CP012390">
    <property type="protein sequence ID" value="ALE18442.1"/>
    <property type="molecule type" value="Genomic_DNA"/>
</dbReference>
<dbReference type="AlphaFoldDB" id="A0A0M5KZD0"/>
<reference evidence="3" key="2">
    <citation type="journal article" date="2016" name="Int. J. Syst. Evol. Microbiol.">
        <title>Lawsonella clevelandensis gen. nov., sp. nov., a new member of the suborder Corynebacterineae isolated from human abscesses.</title>
        <authorList>
            <person name="Bell M.E."/>
            <person name="Bernard K.A."/>
            <person name="Harrington S.M."/>
            <person name="Patel N.B."/>
            <person name="Tucker T.A."/>
            <person name="Metcalfe M.G."/>
            <person name="McQuiston J.R."/>
        </authorList>
    </citation>
    <scope>NUCLEOTIDE SEQUENCE</scope>
    <source>
        <strain evidence="3">X1698</strain>
    </source>
</reference>
<name>A0A0M5KZD0_9ACTN</name>
<evidence type="ECO:0000256" key="1">
    <source>
        <dbReference type="SAM" id="Coils"/>
    </source>
</evidence>
<dbReference type="InterPro" id="IPR047806">
    <property type="entry name" value="IHF_actinobact"/>
</dbReference>
<reference evidence="4 6" key="3">
    <citation type="submission" date="2019-04" db="EMBL/GenBank/DDBJ databases">
        <authorList>
            <person name="Seth-Smith MB H."/>
            <person name="Seth-Smith H."/>
        </authorList>
    </citation>
    <scope>NUCLEOTIDE SEQUENCE [LARGE SCALE GENOMIC DNA]</scope>
    <source>
        <strain evidence="4">USB-603019</strain>
    </source>
</reference>